<proteinExistence type="inferred from homology"/>
<dbReference type="Gene3D" id="3.40.50.150">
    <property type="entry name" value="Vaccinia Virus protein VP39"/>
    <property type="match status" value="1"/>
</dbReference>
<sequence length="230" mass="24961">MTTPTTGVPDGVAHPSRIRTYTPRYRLSSLTKERLVTLLPDAEVPALPVDRAAAFGRMAPLVVEIGSGHGAAAIGYAAAHPEHDVLAAEVHLPGVVRMLAAAQARDVTNLRVWAGDALALLERGFEPGTLAAIHLLFPDPWPKPKHAKRRFVQQRNLTMLHTLLAPGGRLLIATDHPVYRAWVRAQLAQFPGFAVAEVPRPEWKDLDGFEGKALAAGRPSTYFSCVKPRS</sequence>
<evidence type="ECO:0000256" key="3">
    <source>
        <dbReference type="ARBA" id="ARBA00022603"/>
    </source>
</evidence>
<evidence type="ECO:0000313" key="8">
    <source>
        <dbReference type="EMBL" id="GAA1764132.1"/>
    </source>
</evidence>
<reference evidence="9" key="1">
    <citation type="journal article" date="2019" name="Int. J. Syst. Evol. Microbiol.">
        <title>The Global Catalogue of Microorganisms (GCM) 10K type strain sequencing project: providing services to taxonomists for standard genome sequencing and annotation.</title>
        <authorList>
            <consortium name="The Broad Institute Genomics Platform"/>
            <consortium name="The Broad Institute Genome Sequencing Center for Infectious Disease"/>
            <person name="Wu L."/>
            <person name="Ma J."/>
        </authorList>
    </citation>
    <scope>NUCLEOTIDE SEQUENCE [LARGE SCALE GENOMIC DNA]</scope>
    <source>
        <strain evidence="9">JCM 15591</strain>
    </source>
</reference>
<evidence type="ECO:0000256" key="2">
    <source>
        <dbReference type="ARBA" id="ARBA00003015"/>
    </source>
</evidence>
<feature type="binding site" evidence="7">
    <location>
        <position position="64"/>
    </location>
    <ligand>
        <name>S-adenosyl-L-methionine</name>
        <dbReference type="ChEBI" id="CHEBI:59789"/>
    </ligand>
</feature>
<evidence type="ECO:0000256" key="7">
    <source>
        <dbReference type="HAMAP-Rule" id="MF_01057"/>
    </source>
</evidence>
<keyword evidence="6 7" id="KW-0819">tRNA processing</keyword>
<feature type="binding site" evidence="7">
    <location>
        <position position="139"/>
    </location>
    <ligand>
        <name>S-adenosyl-L-methionine</name>
        <dbReference type="ChEBI" id="CHEBI:59789"/>
    </ligand>
</feature>
<feature type="binding site" evidence="7">
    <location>
        <position position="175"/>
    </location>
    <ligand>
        <name>substrate</name>
    </ligand>
</feature>
<dbReference type="Pfam" id="PF02390">
    <property type="entry name" value="Methyltransf_4"/>
    <property type="match status" value="1"/>
</dbReference>
<dbReference type="EC" id="2.1.1.33" evidence="7"/>
<dbReference type="InterPro" id="IPR003358">
    <property type="entry name" value="tRNA_(Gua-N-7)_MeTrfase_Trmb"/>
</dbReference>
<protein>
    <recommendedName>
        <fullName evidence="7">tRNA (guanine-N(7)-)-methyltransferase</fullName>
        <ecNumber evidence="7">2.1.1.33</ecNumber>
    </recommendedName>
    <alternativeName>
        <fullName evidence="7">tRNA (guanine(46)-N(7))-methyltransferase</fullName>
    </alternativeName>
    <alternativeName>
        <fullName evidence="7">tRNA(m7G46)-methyltransferase</fullName>
    </alternativeName>
</protein>
<feature type="binding site" evidence="7">
    <location>
        <position position="89"/>
    </location>
    <ligand>
        <name>S-adenosyl-L-methionine</name>
        <dbReference type="ChEBI" id="CHEBI:59789"/>
    </ligand>
</feature>
<organism evidence="8 9">
    <name type="scientific">Nostocoides vanveenii</name>
    <dbReference type="NCBI Taxonomy" id="330835"/>
    <lineage>
        <taxon>Bacteria</taxon>
        <taxon>Bacillati</taxon>
        <taxon>Actinomycetota</taxon>
        <taxon>Actinomycetes</taxon>
        <taxon>Micrococcales</taxon>
        <taxon>Intrasporangiaceae</taxon>
        <taxon>Nostocoides</taxon>
    </lineage>
</organism>
<name>A0ABP4WVP6_9MICO</name>
<comment type="similarity">
    <text evidence="7">Belongs to the class I-like SAM-binding methyltransferase superfamily. TrmB family.</text>
</comment>
<dbReference type="PANTHER" id="PTHR23417">
    <property type="entry name" value="3-DEOXY-D-MANNO-OCTULOSONIC-ACID TRANSFERASE/TRNA GUANINE-N 7 - -METHYLTRANSFERASE"/>
    <property type="match status" value="1"/>
</dbReference>
<evidence type="ECO:0000313" key="9">
    <source>
        <dbReference type="Proteomes" id="UP001501475"/>
    </source>
</evidence>
<evidence type="ECO:0000256" key="1">
    <source>
        <dbReference type="ARBA" id="ARBA00000142"/>
    </source>
</evidence>
<dbReference type="PANTHER" id="PTHR23417:SF14">
    <property type="entry name" value="PENTACOTRIPEPTIDE-REPEAT REGION OF PRORP DOMAIN-CONTAINING PROTEIN"/>
    <property type="match status" value="1"/>
</dbReference>
<dbReference type="HAMAP" id="MF_01057">
    <property type="entry name" value="tRNA_methyltr_TrmB"/>
    <property type="match status" value="1"/>
</dbReference>
<comment type="caution">
    <text evidence="8">The sequence shown here is derived from an EMBL/GenBank/DDBJ whole genome shotgun (WGS) entry which is preliminary data.</text>
</comment>
<feature type="binding site" evidence="7">
    <location>
        <position position="116"/>
    </location>
    <ligand>
        <name>S-adenosyl-L-methionine</name>
        <dbReference type="ChEBI" id="CHEBI:59789"/>
    </ligand>
</feature>
<evidence type="ECO:0000256" key="5">
    <source>
        <dbReference type="ARBA" id="ARBA00022691"/>
    </source>
</evidence>
<feature type="binding site" evidence="7">
    <location>
        <position position="143"/>
    </location>
    <ligand>
        <name>substrate</name>
    </ligand>
</feature>
<comment type="function">
    <text evidence="2 7">Catalyzes the formation of N(7)-methylguanine at position 46 (m7G46) in tRNA.</text>
</comment>
<dbReference type="Proteomes" id="UP001501475">
    <property type="component" value="Unassembled WGS sequence"/>
</dbReference>
<keyword evidence="5 7" id="KW-0949">S-adenosyl-L-methionine</keyword>
<comment type="pathway">
    <text evidence="7">tRNA modification; N(7)-methylguanine-tRNA biosynthesis.</text>
</comment>
<dbReference type="SUPFAM" id="SSF53335">
    <property type="entry name" value="S-adenosyl-L-methionine-dependent methyltransferases"/>
    <property type="match status" value="1"/>
</dbReference>
<dbReference type="PROSITE" id="PS51625">
    <property type="entry name" value="SAM_MT_TRMB"/>
    <property type="match status" value="1"/>
</dbReference>
<comment type="catalytic activity">
    <reaction evidence="1 7">
        <text>guanosine(46) in tRNA + S-adenosyl-L-methionine = N(7)-methylguanosine(46) in tRNA + S-adenosyl-L-homocysteine</text>
        <dbReference type="Rhea" id="RHEA:42708"/>
        <dbReference type="Rhea" id="RHEA-COMP:10188"/>
        <dbReference type="Rhea" id="RHEA-COMP:10189"/>
        <dbReference type="ChEBI" id="CHEBI:57856"/>
        <dbReference type="ChEBI" id="CHEBI:59789"/>
        <dbReference type="ChEBI" id="CHEBI:74269"/>
        <dbReference type="ChEBI" id="CHEBI:74480"/>
        <dbReference type="EC" id="2.1.1.33"/>
    </reaction>
</comment>
<keyword evidence="4 7" id="KW-0808">Transferase</keyword>
<comment type="caution">
    <text evidence="7">Lacks conserved residue(s) required for the propagation of feature annotation.</text>
</comment>
<gene>
    <name evidence="7 8" type="primary">trmB</name>
    <name evidence="8" type="ORF">GCM10009810_24030</name>
</gene>
<dbReference type="InterPro" id="IPR029063">
    <property type="entry name" value="SAM-dependent_MTases_sf"/>
</dbReference>
<dbReference type="InterPro" id="IPR055361">
    <property type="entry name" value="tRNA_methyltr_TrmB_bact"/>
</dbReference>
<accession>A0ABP4WVP6</accession>
<evidence type="ECO:0000256" key="4">
    <source>
        <dbReference type="ARBA" id="ARBA00022679"/>
    </source>
</evidence>
<dbReference type="RefSeq" id="WP_344066599.1">
    <property type="nucleotide sequence ID" value="NZ_BAAAPN010000054.1"/>
</dbReference>
<evidence type="ECO:0000256" key="6">
    <source>
        <dbReference type="ARBA" id="ARBA00022694"/>
    </source>
</evidence>
<keyword evidence="3 7" id="KW-0489">Methyltransferase</keyword>
<dbReference type="EMBL" id="BAAAPN010000054">
    <property type="protein sequence ID" value="GAA1764132.1"/>
    <property type="molecule type" value="Genomic_DNA"/>
</dbReference>
<keyword evidence="9" id="KW-1185">Reference proteome</keyword>